<evidence type="ECO:0000313" key="1">
    <source>
        <dbReference type="EnsemblPlants" id="OPUNC07G19100.3"/>
    </source>
</evidence>
<reference evidence="1" key="2">
    <citation type="submission" date="2018-05" db="EMBL/GenBank/DDBJ databases">
        <title>OpunRS2 (Oryza punctata Reference Sequence Version 2).</title>
        <authorList>
            <person name="Zhang J."/>
            <person name="Kudrna D."/>
            <person name="Lee S."/>
            <person name="Talag J."/>
            <person name="Welchert J."/>
            <person name="Wing R.A."/>
        </authorList>
    </citation>
    <scope>NUCLEOTIDE SEQUENCE [LARGE SCALE GENOMIC DNA]</scope>
</reference>
<dbReference type="EnsemblPlants" id="OPUNC07G19100.3">
    <property type="protein sequence ID" value="OPUNC07G19100.3"/>
    <property type="gene ID" value="OPUNC07G19100"/>
</dbReference>
<dbReference type="Gramene" id="OPUNC07G19100.3">
    <property type="protein sequence ID" value="OPUNC07G19100.3"/>
    <property type="gene ID" value="OPUNC07G19100"/>
</dbReference>
<keyword evidence="2" id="KW-1185">Reference proteome</keyword>
<dbReference type="Proteomes" id="UP000026962">
    <property type="component" value="Chromosome 7"/>
</dbReference>
<reference evidence="1" key="1">
    <citation type="submission" date="2015-04" db="UniProtKB">
        <authorList>
            <consortium name="EnsemblPlants"/>
        </authorList>
    </citation>
    <scope>IDENTIFICATION</scope>
</reference>
<protein>
    <submittedName>
        <fullName evidence="1">Uncharacterized protein</fullName>
    </submittedName>
</protein>
<sequence length="85" mass="8765">MPSQALSCALPPRGRAATGGELGALTNDDCISARSWSSSTMIAPPPRGAAAGELGIFSGHGAFCSTPTHLSSQSHHCRQRELGFQ</sequence>
<proteinExistence type="predicted"/>
<evidence type="ECO:0000313" key="2">
    <source>
        <dbReference type="Proteomes" id="UP000026962"/>
    </source>
</evidence>
<dbReference type="AlphaFoldDB" id="A0A0E0LMR3"/>
<dbReference type="HOGENOM" id="CLU_187153_0_0_1"/>
<name>A0A0E0LMR3_ORYPU</name>
<accession>A0A0E0LMR3</accession>
<organism evidence="1">
    <name type="scientific">Oryza punctata</name>
    <name type="common">Red rice</name>
    <dbReference type="NCBI Taxonomy" id="4537"/>
    <lineage>
        <taxon>Eukaryota</taxon>
        <taxon>Viridiplantae</taxon>
        <taxon>Streptophyta</taxon>
        <taxon>Embryophyta</taxon>
        <taxon>Tracheophyta</taxon>
        <taxon>Spermatophyta</taxon>
        <taxon>Magnoliopsida</taxon>
        <taxon>Liliopsida</taxon>
        <taxon>Poales</taxon>
        <taxon>Poaceae</taxon>
        <taxon>BOP clade</taxon>
        <taxon>Oryzoideae</taxon>
        <taxon>Oryzeae</taxon>
        <taxon>Oryzinae</taxon>
        <taxon>Oryza</taxon>
    </lineage>
</organism>